<accession>B3QSF3</accession>
<dbReference type="CDD" id="cd02062">
    <property type="entry name" value="Nitro_FMN_reductase"/>
    <property type="match status" value="1"/>
</dbReference>
<dbReference type="EMBL" id="CP001100">
    <property type="protein sequence ID" value="ACF12544.1"/>
    <property type="molecule type" value="Genomic_DNA"/>
</dbReference>
<evidence type="ECO:0000313" key="5">
    <source>
        <dbReference type="Proteomes" id="UP000001208"/>
    </source>
</evidence>
<dbReference type="STRING" id="517418.Ctha_0073"/>
<dbReference type="KEGG" id="cts:Ctha_0073"/>
<organism evidence="4 5">
    <name type="scientific">Chloroherpeton thalassium (strain ATCC 35110 / GB-78)</name>
    <dbReference type="NCBI Taxonomy" id="517418"/>
    <lineage>
        <taxon>Bacteria</taxon>
        <taxon>Pseudomonadati</taxon>
        <taxon>Chlorobiota</taxon>
        <taxon>Chlorobiia</taxon>
        <taxon>Chlorobiales</taxon>
        <taxon>Chloroherpetonaceae</taxon>
        <taxon>Chloroherpeton</taxon>
    </lineage>
</organism>
<dbReference type="AlphaFoldDB" id="B3QSF3"/>
<keyword evidence="5" id="KW-1185">Reference proteome</keyword>
<protein>
    <submittedName>
        <fullName evidence="4">Nitroreductase</fullName>
    </submittedName>
</protein>
<dbReference type="PANTHER" id="PTHR43673">
    <property type="entry name" value="NAD(P)H NITROREDUCTASE YDGI-RELATED"/>
    <property type="match status" value="1"/>
</dbReference>
<dbReference type="GO" id="GO:0016491">
    <property type="term" value="F:oxidoreductase activity"/>
    <property type="evidence" value="ECO:0007669"/>
    <property type="project" value="UniProtKB-KW"/>
</dbReference>
<dbReference type="InterPro" id="IPR000415">
    <property type="entry name" value="Nitroreductase-like"/>
</dbReference>
<dbReference type="InterPro" id="IPR029479">
    <property type="entry name" value="Nitroreductase"/>
</dbReference>
<dbReference type="SUPFAM" id="SSF55469">
    <property type="entry name" value="FMN-dependent nitroreductase-like"/>
    <property type="match status" value="1"/>
</dbReference>
<dbReference type="Proteomes" id="UP000001208">
    <property type="component" value="Chromosome"/>
</dbReference>
<comment type="similarity">
    <text evidence="1">Belongs to the nitroreductase family.</text>
</comment>
<sequence length="188" mass="21192">MIKDLILKNRSYRRFLQDEKISTGTLKELIELARLSPSAANLQPLKYILSNDEQKIQRIFTTLRWAGYLKEWPGPKEGERPSAYIIMLGDRRISENIYCDEGIAAQSILLGATEKGLGGCVIASVQRDALQDALGIPGDFQIFLVLALGVPKETVVLEDLKEDVKYWRSEDGVHHVPKRSLDDIILNI</sequence>
<dbReference type="PANTHER" id="PTHR43673:SF10">
    <property type="entry name" value="NADH DEHYDROGENASE_NAD(P)H NITROREDUCTASE XCC3605-RELATED"/>
    <property type="match status" value="1"/>
</dbReference>
<reference evidence="4 5" key="1">
    <citation type="submission" date="2008-06" db="EMBL/GenBank/DDBJ databases">
        <title>Complete sequence of Chloroherpeton thalassium ATCC 35110.</title>
        <authorList>
            <consortium name="US DOE Joint Genome Institute"/>
            <person name="Lucas S."/>
            <person name="Copeland A."/>
            <person name="Lapidus A."/>
            <person name="Glavina del Rio T."/>
            <person name="Dalin E."/>
            <person name="Tice H."/>
            <person name="Bruce D."/>
            <person name="Goodwin L."/>
            <person name="Pitluck S."/>
            <person name="Schmutz J."/>
            <person name="Larimer F."/>
            <person name="Land M."/>
            <person name="Hauser L."/>
            <person name="Kyrpides N."/>
            <person name="Mikhailova N."/>
            <person name="Liu Z."/>
            <person name="Li T."/>
            <person name="Zhao F."/>
            <person name="Overmann J."/>
            <person name="Bryant D.A."/>
            <person name="Richardson P."/>
        </authorList>
    </citation>
    <scope>NUCLEOTIDE SEQUENCE [LARGE SCALE GENOMIC DNA]</scope>
    <source>
        <strain evidence="5">ATCC 35110 / GB-78</strain>
    </source>
</reference>
<dbReference type="InterPro" id="IPR023312">
    <property type="entry name" value="Put_nitroreductase_C_bac"/>
</dbReference>
<keyword evidence="2" id="KW-0560">Oxidoreductase</keyword>
<evidence type="ECO:0000313" key="4">
    <source>
        <dbReference type="EMBL" id="ACF12544.1"/>
    </source>
</evidence>
<proteinExistence type="inferred from homology"/>
<evidence type="ECO:0000256" key="1">
    <source>
        <dbReference type="ARBA" id="ARBA00007118"/>
    </source>
</evidence>
<evidence type="ECO:0000259" key="3">
    <source>
        <dbReference type="Pfam" id="PF00881"/>
    </source>
</evidence>
<dbReference type="RefSeq" id="WP_012498628.1">
    <property type="nucleotide sequence ID" value="NC_011026.1"/>
</dbReference>
<dbReference type="Gene3D" id="3.40.109.10">
    <property type="entry name" value="NADH Oxidase"/>
    <property type="match status" value="1"/>
</dbReference>
<name>B3QSF3_CHLT3</name>
<dbReference type="HOGENOM" id="CLU_070764_8_0_10"/>
<gene>
    <name evidence="4" type="ordered locus">Ctha_0073</name>
</gene>
<feature type="domain" description="Nitroreductase" evidence="3">
    <location>
        <begin position="8"/>
        <end position="149"/>
    </location>
</feature>
<dbReference type="Pfam" id="PF00881">
    <property type="entry name" value="Nitroreductase"/>
    <property type="match status" value="1"/>
</dbReference>
<evidence type="ECO:0000256" key="2">
    <source>
        <dbReference type="ARBA" id="ARBA00023002"/>
    </source>
</evidence>
<dbReference type="OrthoDB" id="9804207at2"/>
<dbReference type="eggNOG" id="COG0778">
    <property type="taxonomic scope" value="Bacteria"/>
</dbReference>
<dbReference type="Gene3D" id="2.20.180.10">
    <property type="entry name" value="putative fmn-dependent nitroreductase like domains"/>
    <property type="match status" value="1"/>
</dbReference>